<protein>
    <recommendedName>
        <fullName evidence="6">Transcription antitermination protein NusB</fullName>
    </recommendedName>
    <alternativeName>
        <fullName evidence="6">Antitermination factor NusB</fullName>
    </alternativeName>
</protein>
<dbReference type="OrthoDB" id="9787568at2"/>
<dbReference type="InterPro" id="IPR035926">
    <property type="entry name" value="NusB-like_sf"/>
</dbReference>
<organism evidence="8 9">
    <name type="scientific">Longimonas halophila</name>
    <dbReference type="NCBI Taxonomy" id="1469170"/>
    <lineage>
        <taxon>Bacteria</taxon>
        <taxon>Pseudomonadati</taxon>
        <taxon>Rhodothermota</taxon>
        <taxon>Rhodothermia</taxon>
        <taxon>Rhodothermales</taxon>
        <taxon>Salisaetaceae</taxon>
        <taxon>Longimonas</taxon>
    </lineage>
</organism>
<dbReference type="InterPro" id="IPR011605">
    <property type="entry name" value="NusB_fam"/>
</dbReference>
<dbReference type="RefSeq" id="WP_098061224.1">
    <property type="nucleotide sequence ID" value="NZ_PDEP01000002.1"/>
</dbReference>
<dbReference type="InterPro" id="IPR006027">
    <property type="entry name" value="NusB_RsmB_TIM44"/>
</dbReference>
<evidence type="ECO:0000313" key="9">
    <source>
        <dbReference type="Proteomes" id="UP000221024"/>
    </source>
</evidence>
<comment type="similarity">
    <text evidence="1 6">Belongs to the NusB family.</text>
</comment>
<dbReference type="Proteomes" id="UP000221024">
    <property type="component" value="Unassembled WGS sequence"/>
</dbReference>
<proteinExistence type="inferred from homology"/>
<keyword evidence="2 6" id="KW-0889">Transcription antitermination</keyword>
<dbReference type="AlphaFoldDB" id="A0A2H3NVV7"/>
<dbReference type="EMBL" id="PDEP01000002">
    <property type="protein sequence ID" value="PEN08827.1"/>
    <property type="molecule type" value="Genomic_DNA"/>
</dbReference>
<keyword evidence="9" id="KW-1185">Reference proteome</keyword>
<evidence type="ECO:0000259" key="7">
    <source>
        <dbReference type="Pfam" id="PF01029"/>
    </source>
</evidence>
<keyword evidence="3 6" id="KW-0694">RNA-binding</keyword>
<dbReference type="Pfam" id="PF01029">
    <property type="entry name" value="NusB"/>
    <property type="match status" value="1"/>
</dbReference>
<dbReference type="GO" id="GO:0031564">
    <property type="term" value="P:transcription antitermination"/>
    <property type="evidence" value="ECO:0007669"/>
    <property type="project" value="UniProtKB-KW"/>
</dbReference>
<comment type="function">
    <text evidence="6">Involved in transcription antitermination. Required for transcription of ribosomal RNA (rRNA) genes. Binds specifically to the boxA antiterminator sequence of the ribosomal RNA (rrn) operons.</text>
</comment>
<evidence type="ECO:0000256" key="3">
    <source>
        <dbReference type="ARBA" id="ARBA00022884"/>
    </source>
</evidence>
<dbReference type="PANTHER" id="PTHR11078:SF3">
    <property type="entry name" value="ANTITERMINATION NUSB DOMAIN-CONTAINING PROTEIN"/>
    <property type="match status" value="1"/>
</dbReference>
<dbReference type="HAMAP" id="MF_00073">
    <property type="entry name" value="NusB"/>
    <property type="match status" value="1"/>
</dbReference>
<evidence type="ECO:0000256" key="6">
    <source>
        <dbReference type="HAMAP-Rule" id="MF_00073"/>
    </source>
</evidence>
<comment type="caution">
    <text evidence="8">The sequence shown here is derived from an EMBL/GenBank/DDBJ whole genome shotgun (WGS) entry which is preliminary data.</text>
</comment>
<gene>
    <name evidence="6 8" type="primary">nusB</name>
    <name evidence="8" type="ORF">CRI93_03490</name>
</gene>
<dbReference type="NCBIfam" id="TIGR01951">
    <property type="entry name" value="nusB"/>
    <property type="match status" value="1"/>
</dbReference>
<evidence type="ECO:0000256" key="5">
    <source>
        <dbReference type="ARBA" id="ARBA00023163"/>
    </source>
</evidence>
<feature type="domain" description="NusB/RsmB/TIM44" evidence="7">
    <location>
        <begin position="6"/>
        <end position="130"/>
    </location>
</feature>
<sequence length="160" mass="18212">MSSRRDARERVMQALYARELAGGKPRHHVYTLIEPEFEDDPDTLEFAQSLFETTARSERQIDNYLETHLQNWELDRISAIDRAVLRMATCELLHFEDVPPKVTIDEAIEIVKRFSTLKSGDFVNGVLDAVLMELYTSGDLNKTGRGRVGLDAIAERASQT</sequence>
<evidence type="ECO:0000313" key="8">
    <source>
        <dbReference type="EMBL" id="PEN08827.1"/>
    </source>
</evidence>
<dbReference type="SUPFAM" id="SSF48013">
    <property type="entry name" value="NusB-like"/>
    <property type="match status" value="1"/>
</dbReference>
<accession>A0A2H3NVV7</accession>
<evidence type="ECO:0000256" key="2">
    <source>
        <dbReference type="ARBA" id="ARBA00022814"/>
    </source>
</evidence>
<evidence type="ECO:0000256" key="4">
    <source>
        <dbReference type="ARBA" id="ARBA00023015"/>
    </source>
</evidence>
<dbReference type="Gene3D" id="1.10.940.10">
    <property type="entry name" value="NusB-like"/>
    <property type="match status" value="1"/>
</dbReference>
<keyword evidence="5 6" id="KW-0804">Transcription</keyword>
<dbReference type="GO" id="GO:0006353">
    <property type="term" value="P:DNA-templated transcription termination"/>
    <property type="evidence" value="ECO:0007669"/>
    <property type="project" value="UniProtKB-UniRule"/>
</dbReference>
<evidence type="ECO:0000256" key="1">
    <source>
        <dbReference type="ARBA" id="ARBA00005952"/>
    </source>
</evidence>
<keyword evidence="4 6" id="KW-0805">Transcription regulation</keyword>
<name>A0A2H3NVV7_9BACT</name>
<dbReference type="GO" id="GO:0005829">
    <property type="term" value="C:cytosol"/>
    <property type="evidence" value="ECO:0007669"/>
    <property type="project" value="TreeGrafter"/>
</dbReference>
<dbReference type="CDD" id="cd00619">
    <property type="entry name" value="Terminator_NusB"/>
    <property type="match status" value="1"/>
</dbReference>
<dbReference type="PANTHER" id="PTHR11078">
    <property type="entry name" value="N UTILIZATION SUBSTANCE PROTEIN B-RELATED"/>
    <property type="match status" value="1"/>
</dbReference>
<dbReference type="GO" id="GO:0003723">
    <property type="term" value="F:RNA binding"/>
    <property type="evidence" value="ECO:0007669"/>
    <property type="project" value="UniProtKB-UniRule"/>
</dbReference>
<reference evidence="8 9" key="1">
    <citation type="submission" date="2017-10" db="EMBL/GenBank/DDBJ databases">
        <title>Draft genome of Longimonas halophila.</title>
        <authorList>
            <person name="Goh K.M."/>
            <person name="Shamsir M.S."/>
            <person name="Lim S.W."/>
        </authorList>
    </citation>
    <scope>NUCLEOTIDE SEQUENCE [LARGE SCALE GENOMIC DNA]</scope>
    <source>
        <strain evidence="8 9">KCTC 42399</strain>
    </source>
</reference>